<dbReference type="SUPFAM" id="SSF56112">
    <property type="entry name" value="Protein kinase-like (PK-like)"/>
    <property type="match status" value="1"/>
</dbReference>
<dbReference type="InterPro" id="IPR015897">
    <property type="entry name" value="CHK_kinase-like"/>
</dbReference>
<feature type="domain" description="CHK kinase-like" evidence="1">
    <location>
        <begin position="131"/>
        <end position="337"/>
    </location>
</feature>
<dbReference type="InterPro" id="IPR004119">
    <property type="entry name" value="EcKL"/>
</dbReference>
<evidence type="ECO:0000259" key="1">
    <source>
        <dbReference type="SMART" id="SM00587"/>
    </source>
</evidence>
<dbReference type="STRING" id="48709.A0A1D2NAX5"/>
<dbReference type="SMART" id="SM00587">
    <property type="entry name" value="CHK"/>
    <property type="match status" value="1"/>
</dbReference>
<name>A0A1D2NAX5_ORCCI</name>
<dbReference type="Proteomes" id="UP000094527">
    <property type="component" value="Unassembled WGS sequence"/>
</dbReference>
<organism evidence="2 3">
    <name type="scientific">Orchesella cincta</name>
    <name type="common">Springtail</name>
    <name type="synonym">Podura cincta</name>
    <dbReference type="NCBI Taxonomy" id="48709"/>
    <lineage>
        <taxon>Eukaryota</taxon>
        <taxon>Metazoa</taxon>
        <taxon>Ecdysozoa</taxon>
        <taxon>Arthropoda</taxon>
        <taxon>Hexapoda</taxon>
        <taxon>Collembola</taxon>
        <taxon>Entomobryomorpha</taxon>
        <taxon>Entomobryoidea</taxon>
        <taxon>Orchesellidae</taxon>
        <taxon>Orchesellinae</taxon>
        <taxon>Orchesella</taxon>
    </lineage>
</organism>
<dbReference type="OMA" id="GANTCIN"/>
<dbReference type="OrthoDB" id="191037at2759"/>
<accession>A0A1D2NAX5</accession>
<protein>
    <submittedName>
        <fullName evidence="2">Putative oxidoreductase dhs-27</fullName>
    </submittedName>
</protein>
<dbReference type="Gene3D" id="3.90.1200.10">
    <property type="match status" value="1"/>
</dbReference>
<keyword evidence="3" id="KW-1185">Reference proteome</keyword>
<dbReference type="Pfam" id="PF02958">
    <property type="entry name" value="EcKL"/>
    <property type="match status" value="1"/>
</dbReference>
<dbReference type="AlphaFoldDB" id="A0A1D2NAX5"/>
<evidence type="ECO:0000313" key="2">
    <source>
        <dbReference type="EMBL" id="ODN02403.1"/>
    </source>
</evidence>
<sequence>MSPVPKSEELETSDEVTLKYKEILRSNGVTDEVSGVIVQGSGLQGEGFASATKCVTIKFENPSLKPLNLFVKSHTASGAHTEMLTEGKLFEKESRFFMEYVPAAKEFCKSKGYDDLVDMYPKCYYGDENMVVFENLVVEKGYELLNKVEQQDLDAVRFAIKTLAKHHAISYALIHEMGGPENFFKKFPNLDFECFNIPNARTMMEPMMNNGINTNVKLLQRNKNSEDNDEAINFLNSHQGKAFDEVLNIIKCNPAKEKLLVLGHGDYWNNNMMFLKNKETNQIIGHLAIDLQVTRYNCPCLDIAYYLFTSVKPEIRKNHLYEILGRYFDILKHTAAKLGHPIDLSFEDLYTMYREKVMLGFWFATCLASTAGYAVVKDIDVNGLSDMKDFAVQFDKLLQQWIVNNPKEASENAKSVLDLVNECKALSLSA</sequence>
<dbReference type="PANTHER" id="PTHR11012">
    <property type="entry name" value="PROTEIN KINASE-LIKE DOMAIN-CONTAINING"/>
    <property type="match status" value="1"/>
</dbReference>
<comment type="caution">
    <text evidence="2">The sequence shown here is derived from an EMBL/GenBank/DDBJ whole genome shotgun (WGS) entry which is preliminary data.</text>
</comment>
<reference evidence="2 3" key="1">
    <citation type="journal article" date="2016" name="Genome Biol. Evol.">
        <title>Gene Family Evolution Reflects Adaptation to Soil Environmental Stressors in the Genome of the Collembolan Orchesella cincta.</title>
        <authorList>
            <person name="Faddeeva-Vakhrusheva A."/>
            <person name="Derks M.F."/>
            <person name="Anvar S.Y."/>
            <person name="Agamennone V."/>
            <person name="Suring W."/>
            <person name="Smit S."/>
            <person name="van Straalen N.M."/>
            <person name="Roelofs D."/>
        </authorList>
    </citation>
    <scope>NUCLEOTIDE SEQUENCE [LARGE SCALE GENOMIC DNA]</scope>
    <source>
        <tissue evidence="2">Mixed pool</tissue>
    </source>
</reference>
<proteinExistence type="predicted"/>
<evidence type="ECO:0000313" key="3">
    <source>
        <dbReference type="Proteomes" id="UP000094527"/>
    </source>
</evidence>
<dbReference type="PANTHER" id="PTHR11012:SF30">
    <property type="entry name" value="PROTEIN KINASE-LIKE DOMAIN-CONTAINING"/>
    <property type="match status" value="1"/>
</dbReference>
<dbReference type="EMBL" id="LJIJ01000113">
    <property type="protein sequence ID" value="ODN02403.1"/>
    <property type="molecule type" value="Genomic_DNA"/>
</dbReference>
<dbReference type="InterPro" id="IPR011009">
    <property type="entry name" value="Kinase-like_dom_sf"/>
</dbReference>
<gene>
    <name evidence="2" type="ORF">Ocin01_04281</name>
</gene>